<evidence type="ECO:0000313" key="3">
    <source>
        <dbReference type="Proteomes" id="UP001305414"/>
    </source>
</evidence>
<proteinExistence type="predicted"/>
<gene>
    <name evidence="2" type="ORF">RRF57_012848</name>
</gene>
<dbReference type="EMBL" id="JAWHQM010000092">
    <property type="protein sequence ID" value="KAK5637136.1"/>
    <property type="molecule type" value="Genomic_DNA"/>
</dbReference>
<evidence type="ECO:0000313" key="2">
    <source>
        <dbReference type="EMBL" id="KAK5637136.1"/>
    </source>
</evidence>
<accession>A0AAN7V119</accession>
<dbReference type="Proteomes" id="UP001305414">
    <property type="component" value="Unassembled WGS sequence"/>
</dbReference>
<protein>
    <submittedName>
        <fullName evidence="2">Uncharacterized protein</fullName>
    </submittedName>
</protein>
<keyword evidence="3" id="KW-1185">Reference proteome</keyword>
<dbReference type="AlphaFoldDB" id="A0AAN7V119"/>
<comment type="caution">
    <text evidence="2">The sequence shown here is derived from an EMBL/GenBank/DDBJ whole genome shotgun (WGS) entry which is preliminary data.</text>
</comment>
<organism evidence="2 3">
    <name type="scientific">Xylaria bambusicola</name>
    <dbReference type="NCBI Taxonomy" id="326684"/>
    <lineage>
        <taxon>Eukaryota</taxon>
        <taxon>Fungi</taxon>
        <taxon>Dikarya</taxon>
        <taxon>Ascomycota</taxon>
        <taxon>Pezizomycotina</taxon>
        <taxon>Sordariomycetes</taxon>
        <taxon>Xylariomycetidae</taxon>
        <taxon>Xylariales</taxon>
        <taxon>Xylariaceae</taxon>
        <taxon>Xylaria</taxon>
    </lineage>
</organism>
<evidence type="ECO:0000256" key="1">
    <source>
        <dbReference type="SAM" id="MobiDB-lite"/>
    </source>
</evidence>
<reference evidence="2 3" key="1">
    <citation type="submission" date="2023-10" db="EMBL/GenBank/DDBJ databases">
        <title>Draft genome sequence of Xylaria bambusicola isolate GMP-LS, the root and basal stem rot pathogen of sugarcane in Indonesia.</title>
        <authorList>
            <person name="Selvaraj P."/>
            <person name="Muralishankar V."/>
            <person name="Muruganantham S."/>
            <person name="Sp S."/>
            <person name="Haryani S."/>
            <person name="Lau K.J.X."/>
            <person name="Naqvi N.I."/>
        </authorList>
    </citation>
    <scope>NUCLEOTIDE SEQUENCE [LARGE SCALE GENOMIC DNA]</scope>
    <source>
        <strain evidence="2">GMP-LS</strain>
    </source>
</reference>
<feature type="region of interest" description="Disordered" evidence="1">
    <location>
        <begin position="102"/>
        <end position="136"/>
    </location>
</feature>
<name>A0AAN7V119_9PEZI</name>
<sequence>MSERKKPFDLIRRGEKNKTLSGTLTFVGLRLADIPLQYALLSHPSPTSAARLSGLGVHLLTSLGIRTIFTHPSPISPSLPPPPHHKSNLSLRIPIFIPRETGQYPTMDFPPRHSHPSLSPPPPHERRERRKANPLANHHLARILPALRRNRSKRLQHARQLRQRPLVSRAGHHIVAFAPPHRLPS</sequence>